<proteinExistence type="predicted"/>
<reference evidence="1 2" key="1">
    <citation type="submission" date="2020-04" db="EMBL/GenBank/DDBJ databases">
        <title>Perkinsus olseni comparative genomics.</title>
        <authorList>
            <person name="Bogema D.R."/>
        </authorList>
    </citation>
    <scope>NUCLEOTIDE SEQUENCE [LARGE SCALE GENOMIC DNA]</scope>
    <source>
        <strain evidence="1 2">ATCC PRA-207</strain>
    </source>
</reference>
<evidence type="ECO:0000313" key="1">
    <source>
        <dbReference type="EMBL" id="KAF4758498.1"/>
    </source>
</evidence>
<comment type="caution">
    <text evidence="1">The sequence shown here is derived from an EMBL/GenBank/DDBJ whole genome shotgun (WGS) entry which is preliminary data.</text>
</comment>
<gene>
    <name evidence="1" type="ORF">FOZ63_026874</name>
</gene>
<dbReference type="AlphaFoldDB" id="A0A7J6UNB0"/>
<dbReference type="EMBL" id="JABANO010001356">
    <property type="protein sequence ID" value="KAF4758498.1"/>
    <property type="molecule type" value="Genomic_DNA"/>
</dbReference>
<organism evidence="1 2">
    <name type="scientific">Perkinsus olseni</name>
    <name type="common">Perkinsus atlanticus</name>
    <dbReference type="NCBI Taxonomy" id="32597"/>
    <lineage>
        <taxon>Eukaryota</taxon>
        <taxon>Sar</taxon>
        <taxon>Alveolata</taxon>
        <taxon>Perkinsozoa</taxon>
        <taxon>Perkinsea</taxon>
        <taxon>Perkinsida</taxon>
        <taxon>Perkinsidae</taxon>
        <taxon>Perkinsus</taxon>
    </lineage>
</organism>
<sequence length="508" mass="57118">MKLGRPLRYAASVKRATQPKAITWKRAKRQESERLVQELRAGAVTNGPHGRPKLQEANSTVNRSWRSWQDPNEVARVLRALVGSYRDEGSTPDASVCLDVLAYLEERISEMADLPGLVHSVGFISTPVGVLQDAKLCAARDKFLEKAFDRLKRRHGNQWKRMDLPLVAAVKNYRPQYRDFIIAVLDTAARELAVEYGRQHSNLADSLTRLPVFLHAYAFTEETGHAIVDTSISILSSHVDKVAADPESSPRSMAASLRRQVPFWVLSRATAHLATIAAREHSGDALIAFFRQLSRLECTEIAEFAREIFAFYTALWRLNEALHEKETESMRRWLGSKLEHLAATKEDIFFDGFALENLCVLLSKTKLEASGLLQEIAKRVLDEDLAALSPPALIQCSRLLSEIPSSPSTTLQRRLADHICRVQWLSPEAVLELATYIEGAHSNAWLGRSSEGLIRVAARELYRGLSVMEDDILKKICMKLSCAMKKMNADEYKLVNLLVAEYSDEHDT</sequence>
<keyword evidence="2" id="KW-1185">Reference proteome</keyword>
<protein>
    <submittedName>
        <fullName evidence="1">Uncharacterized protein</fullName>
    </submittedName>
</protein>
<accession>A0A7J6UNB0</accession>
<name>A0A7J6UNB0_PEROL</name>
<evidence type="ECO:0000313" key="2">
    <source>
        <dbReference type="Proteomes" id="UP000553632"/>
    </source>
</evidence>
<dbReference type="Proteomes" id="UP000553632">
    <property type="component" value="Unassembled WGS sequence"/>
</dbReference>